<dbReference type="InterPro" id="IPR000178">
    <property type="entry name" value="TF_IF2_bacterial-like"/>
</dbReference>
<dbReference type="InterPro" id="IPR005225">
    <property type="entry name" value="Small_GTP-bd"/>
</dbReference>
<keyword evidence="6 7" id="KW-0342">GTP-binding</keyword>
<comment type="similarity">
    <text evidence="1 7 8">Belongs to the TRAFAC class translation factor GTPase superfamily. Classic translation factor GTPase family. IF-2 subfamily.</text>
</comment>
<dbReference type="Pfam" id="PF00009">
    <property type="entry name" value="GTP_EFTU"/>
    <property type="match status" value="1"/>
</dbReference>
<dbReference type="SUPFAM" id="SSF52540">
    <property type="entry name" value="P-loop containing nucleoside triphosphate hydrolases"/>
    <property type="match status" value="1"/>
</dbReference>
<dbReference type="FunFam" id="3.40.50.300:FF:000019">
    <property type="entry name" value="Translation initiation factor IF-2"/>
    <property type="match status" value="1"/>
</dbReference>
<comment type="caution">
    <text evidence="10">The sequence shown here is derived from an EMBL/GenBank/DDBJ whole genome shotgun (WGS) entry which is preliminary data.</text>
</comment>
<dbReference type="Gene3D" id="2.40.30.10">
    <property type="entry name" value="Translation factors"/>
    <property type="match status" value="2"/>
</dbReference>
<evidence type="ECO:0000256" key="8">
    <source>
        <dbReference type="RuleBase" id="RU000644"/>
    </source>
</evidence>
<evidence type="ECO:0000256" key="7">
    <source>
        <dbReference type="HAMAP-Rule" id="MF_00100"/>
    </source>
</evidence>
<dbReference type="Pfam" id="PF11987">
    <property type="entry name" value="IF-2"/>
    <property type="match status" value="1"/>
</dbReference>
<feature type="domain" description="Tr-type G" evidence="9">
    <location>
        <begin position="154"/>
        <end position="323"/>
    </location>
</feature>
<feature type="binding site" evidence="7">
    <location>
        <begin position="163"/>
        <end position="170"/>
    </location>
    <ligand>
        <name>GTP</name>
        <dbReference type="ChEBI" id="CHEBI:37565"/>
    </ligand>
</feature>
<dbReference type="GO" id="GO:0005829">
    <property type="term" value="C:cytosol"/>
    <property type="evidence" value="ECO:0007669"/>
    <property type="project" value="TreeGrafter"/>
</dbReference>
<dbReference type="FunFam" id="3.40.50.10050:FF:000001">
    <property type="entry name" value="Translation initiation factor IF-2"/>
    <property type="match status" value="1"/>
</dbReference>
<dbReference type="Gene3D" id="3.40.50.10050">
    <property type="entry name" value="Translation initiation factor IF- 2, domain 3"/>
    <property type="match status" value="1"/>
</dbReference>
<dbReference type="InterPro" id="IPR009000">
    <property type="entry name" value="Transl_B-barrel_sf"/>
</dbReference>
<organism evidence="10 11">
    <name type="scientific">Candidatus Wirthbacteria bacterium CG2_30_54_11</name>
    <dbReference type="NCBI Taxonomy" id="1817892"/>
    <lineage>
        <taxon>Bacteria</taxon>
        <taxon>Candidatus Wirthbacteria</taxon>
    </lineage>
</organism>
<dbReference type="InterPro" id="IPR015760">
    <property type="entry name" value="TIF_IF2"/>
</dbReference>
<feature type="binding site" evidence="7">
    <location>
        <begin position="209"/>
        <end position="213"/>
    </location>
    <ligand>
        <name>GTP</name>
        <dbReference type="ChEBI" id="CHEBI:37565"/>
    </ligand>
</feature>
<name>A0A1J5J4J3_9BACT</name>
<feature type="binding site" evidence="7">
    <location>
        <begin position="263"/>
        <end position="266"/>
    </location>
    <ligand>
        <name>GTP</name>
        <dbReference type="ChEBI" id="CHEBI:37565"/>
    </ligand>
</feature>
<dbReference type="Pfam" id="PF04760">
    <property type="entry name" value="IF2_N"/>
    <property type="match status" value="1"/>
</dbReference>
<dbReference type="NCBIfam" id="TIGR00231">
    <property type="entry name" value="small_GTP"/>
    <property type="match status" value="1"/>
</dbReference>
<dbReference type="NCBIfam" id="TIGR00487">
    <property type="entry name" value="IF-2"/>
    <property type="match status" value="1"/>
</dbReference>
<dbReference type="Gene3D" id="3.40.50.300">
    <property type="entry name" value="P-loop containing nucleotide triphosphate hydrolases"/>
    <property type="match status" value="1"/>
</dbReference>
<dbReference type="InterPro" id="IPR036925">
    <property type="entry name" value="TIF_IF2_dom3_sf"/>
</dbReference>
<dbReference type="HAMAP" id="MF_00100_B">
    <property type="entry name" value="IF_2_B"/>
    <property type="match status" value="1"/>
</dbReference>
<reference evidence="10 11" key="1">
    <citation type="journal article" date="2016" name="Environ. Microbiol.">
        <title>Genomic resolution of a cold subsurface aquifer community provides metabolic insights for novel microbes adapted to high CO concentrations.</title>
        <authorList>
            <person name="Probst A.J."/>
            <person name="Castelle C.J."/>
            <person name="Singh A."/>
            <person name="Brown C.T."/>
            <person name="Anantharaman K."/>
            <person name="Sharon I."/>
            <person name="Hug L.A."/>
            <person name="Burstein D."/>
            <person name="Emerson J.B."/>
            <person name="Thomas B.C."/>
            <person name="Banfield J.F."/>
        </authorList>
    </citation>
    <scope>NUCLEOTIDE SEQUENCE [LARGE SCALE GENOMIC DNA]</scope>
    <source>
        <strain evidence="10">CG2_30_54_11</strain>
    </source>
</reference>
<dbReference type="PANTHER" id="PTHR43381">
    <property type="entry name" value="TRANSLATION INITIATION FACTOR IF-2-RELATED"/>
    <property type="match status" value="1"/>
</dbReference>
<dbReference type="PANTHER" id="PTHR43381:SF5">
    <property type="entry name" value="TR-TYPE G DOMAIN-CONTAINING PROTEIN"/>
    <property type="match status" value="1"/>
</dbReference>
<sequence>MLTITQLASELKTTEEEILQKAVQLHIRLQMRGQKISDSDAIALRGSYDLPKEDTDSESVKCIVSIPLVIPLKDLAVRLETTTSDVLKVLISNGVFANINDELDYDTAAIIADEFGFQVAEEKGEMDDQMDDVVGTDNRLKQLLSEEKKKNLKTRPPIVTVMGHVDHGKTSLLDAIRNTAVTVGEAGGITQHIGAYQVEKNKRKITFIDTPGHEAFTQMRARGAQVTDIAVLVVSADDSVQPQTIEAMNHAKAAGVPIIVAMNKIDKPGADIERVKRDISQIGLVPEDWGGPTICVPVSAKKGTGIEDLLEMILLVADMGDLKANPDRAAIGTIIEAKKTASKGVVATVLVQAGTLHVGDAILVGSVAGRVKSLFSDTGKKLKEASPSMPAEIAGLSEVPEAGDIMQVMDSDRTAQQLAKMLERRERALRLKPSSRVSLESFYAAAKGGEKQVLNIILKTDVKGSAEAIKDSFKKIQTDEVSVDVVHEGTGDVSPSDITLAAASNAVVMGFNTKVTVAAQHLVQATGVDVRTYQIIYKLIEDVQKAMGGLLSPEEITILRGRLVVRGIFTHSKDRWTIGGLIQQGFIKHTDKIVIKRGEEAIGKAEILSIRREANEVKEVKDGVECGIMLRKVHGEIKEGDFIDVYIVEKRERAL</sequence>
<dbReference type="InterPro" id="IPR023115">
    <property type="entry name" value="TIF_IF2_dom3"/>
</dbReference>
<evidence type="ECO:0000256" key="6">
    <source>
        <dbReference type="ARBA" id="ARBA00023134"/>
    </source>
</evidence>
<dbReference type="FunFam" id="2.40.30.10:FF:000054">
    <property type="entry name" value="Translation initiation factor IF-2"/>
    <property type="match status" value="1"/>
</dbReference>
<protein>
    <recommendedName>
        <fullName evidence="2 7">Translation initiation factor IF-2</fullName>
    </recommendedName>
</protein>
<dbReference type="GO" id="GO:0003924">
    <property type="term" value="F:GTPase activity"/>
    <property type="evidence" value="ECO:0007669"/>
    <property type="project" value="UniProtKB-UniRule"/>
</dbReference>
<evidence type="ECO:0000256" key="4">
    <source>
        <dbReference type="ARBA" id="ARBA00022741"/>
    </source>
</evidence>
<dbReference type="GO" id="GO:0005525">
    <property type="term" value="F:GTP binding"/>
    <property type="evidence" value="ECO:0007669"/>
    <property type="project" value="UniProtKB-KW"/>
</dbReference>
<evidence type="ECO:0000313" key="11">
    <source>
        <dbReference type="Proteomes" id="UP000183245"/>
    </source>
</evidence>
<evidence type="ECO:0000256" key="1">
    <source>
        <dbReference type="ARBA" id="ARBA00007733"/>
    </source>
</evidence>
<keyword evidence="4 7" id="KW-0547">Nucleotide-binding</keyword>
<dbReference type="Pfam" id="PF22042">
    <property type="entry name" value="EF-G_D2"/>
    <property type="match status" value="1"/>
</dbReference>
<dbReference type="InterPro" id="IPR006847">
    <property type="entry name" value="IF2_N"/>
</dbReference>
<dbReference type="CDD" id="cd03702">
    <property type="entry name" value="IF2_mtIF2_II"/>
    <property type="match status" value="1"/>
</dbReference>
<dbReference type="STRING" id="1817892.AUK40_01475"/>
<gene>
    <name evidence="7" type="primary">infB</name>
    <name evidence="10" type="ORF">AUK40_01475</name>
</gene>
<comment type="function">
    <text evidence="7 8">One of the essential components for the initiation of protein synthesis. Protects formylmethionyl-tRNA from spontaneous hydrolysis and promotes its binding to the 30S ribosomal subunits. Also involved in the hydrolysis of GTP during the formation of the 70S ribosomal complex.</text>
</comment>
<comment type="subcellular location">
    <subcellularLocation>
        <location evidence="7">Cytoplasm</location>
    </subcellularLocation>
</comment>
<dbReference type="InterPro" id="IPR027417">
    <property type="entry name" value="P-loop_NTPase"/>
</dbReference>
<dbReference type="InterPro" id="IPR053905">
    <property type="entry name" value="EF-G-like_DII"/>
</dbReference>
<evidence type="ECO:0000259" key="9">
    <source>
        <dbReference type="PROSITE" id="PS51722"/>
    </source>
</evidence>
<dbReference type="EMBL" id="MNZT01000026">
    <property type="protein sequence ID" value="OIP98440.1"/>
    <property type="molecule type" value="Genomic_DNA"/>
</dbReference>
<evidence type="ECO:0000256" key="2">
    <source>
        <dbReference type="ARBA" id="ARBA00020675"/>
    </source>
</evidence>
<keyword evidence="7" id="KW-0963">Cytoplasm</keyword>
<feature type="region of interest" description="G-domain" evidence="7">
    <location>
        <begin position="157"/>
        <end position="305"/>
    </location>
</feature>
<evidence type="ECO:0000313" key="10">
    <source>
        <dbReference type="EMBL" id="OIP98440.1"/>
    </source>
</evidence>
<evidence type="ECO:0000256" key="5">
    <source>
        <dbReference type="ARBA" id="ARBA00022917"/>
    </source>
</evidence>
<dbReference type="GO" id="GO:0003743">
    <property type="term" value="F:translation initiation factor activity"/>
    <property type="evidence" value="ECO:0007669"/>
    <property type="project" value="UniProtKB-UniRule"/>
</dbReference>
<dbReference type="CDD" id="cd01887">
    <property type="entry name" value="IF2_eIF5B"/>
    <property type="match status" value="1"/>
</dbReference>
<dbReference type="Proteomes" id="UP000183245">
    <property type="component" value="Unassembled WGS sequence"/>
</dbReference>
<dbReference type="InterPro" id="IPR000795">
    <property type="entry name" value="T_Tr_GTP-bd_dom"/>
</dbReference>
<dbReference type="SUPFAM" id="SSF50447">
    <property type="entry name" value="Translation proteins"/>
    <property type="match status" value="2"/>
</dbReference>
<evidence type="ECO:0000256" key="3">
    <source>
        <dbReference type="ARBA" id="ARBA00022540"/>
    </source>
</evidence>
<dbReference type="InterPro" id="IPR044145">
    <property type="entry name" value="IF2_II"/>
</dbReference>
<proteinExistence type="inferred from homology"/>
<accession>A0A1J5J4J3</accession>
<keyword evidence="3 7" id="KW-0396">Initiation factor</keyword>
<dbReference type="SUPFAM" id="SSF52156">
    <property type="entry name" value="Initiation factor IF2/eIF5b, domain 3"/>
    <property type="match status" value="1"/>
</dbReference>
<dbReference type="PROSITE" id="PS51722">
    <property type="entry name" value="G_TR_2"/>
    <property type="match status" value="1"/>
</dbReference>
<keyword evidence="5 7" id="KW-0648">Protein biosynthesis</keyword>
<dbReference type="AlphaFoldDB" id="A0A1J5J4J3"/>